<evidence type="ECO:0000313" key="2">
    <source>
        <dbReference type="EMBL" id="KKN70263.1"/>
    </source>
</evidence>
<feature type="compositionally biased region" description="Basic and acidic residues" evidence="1">
    <location>
        <begin position="18"/>
        <end position="33"/>
    </location>
</feature>
<comment type="caution">
    <text evidence="2">The sequence shown here is derived from an EMBL/GenBank/DDBJ whole genome shotgun (WGS) entry which is preliminary data.</text>
</comment>
<dbReference type="AlphaFoldDB" id="A0A0F9VX38"/>
<accession>A0A0F9VX38</accession>
<gene>
    <name evidence="2" type="ORF">LCGC14_0432880</name>
</gene>
<protein>
    <submittedName>
        <fullName evidence="2">Uncharacterized protein</fullName>
    </submittedName>
</protein>
<dbReference type="EMBL" id="LAZR01000407">
    <property type="protein sequence ID" value="KKN70263.1"/>
    <property type="molecule type" value="Genomic_DNA"/>
</dbReference>
<organism evidence="2">
    <name type="scientific">marine sediment metagenome</name>
    <dbReference type="NCBI Taxonomy" id="412755"/>
    <lineage>
        <taxon>unclassified sequences</taxon>
        <taxon>metagenomes</taxon>
        <taxon>ecological metagenomes</taxon>
    </lineage>
</organism>
<sequence length="61" mass="6140">MGGSSDDSAEDAALAEEATQKAAEEAQAKKLSEQRIMAIRRGARPGGGLLPGVGGTQQTLG</sequence>
<proteinExistence type="predicted"/>
<reference evidence="2" key="1">
    <citation type="journal article" date="2015" name="Nature">
        <title>Complex archaea that bridge the gap between prokaryotes and eukaryotes.</title>
        <authorList>
            <person name="Spang A."/>
            <person name="Saw J.H."/>
            <person name="Jorgensen S.L."/>
            <person name="Zaremba-Niedzwiedzka K."/>
            <person name="Martijn J."/>
            <person name="Lind A.E."/>
            <person name="van Eijk R."/>
            <person name="Schleper C."/>
            <person name="Guy L."/>
            <person name="Ettema T.J."/>
        </authorList>
    </citation>
    <scope>NUCLEOTIDE SEQUENCE</scope>
</reference>
<name>A0A0F9VX38_9ZZZZ</name>
<evidence type="ECO:0000256" key="1">
    <source>
        <dbReference type="SAM" id="MobiDB-lite"/>
    </source>
</evidence>
<feature type="compositionally biased region" description="Gly residues" evidence="1">
    <location>
        <begin position="44"/>
        <end position="55"/>
    </location>
</feature>
<feature type="region of interest" description="Disordered" evidence="1">
    <location>
        <begin position="1"/>
        <end position="61"/>
    </location>
</feature>